<organism evidence="2 3">
    <name type="scientific">Chryseobacterium terrae</name>
    <dbReference type="NCBI Taxonomy" id="3163299"/>
    <lineage>
        <taxon>Bacteria</taxon>
        <taxon>Pseudomonadati</taxon>
        <taxon>Bacteroidota</taxon>
        <taxon>Flavobacteriia</taxon>
        <taxon>Flavobacteriales</taxon>
        <taxon>Weeksellaceae</taxon>
        <taxon>Chryseobacterium group</taxon>
        <taxon>Chryseobacterium</taxon>
    </lineage>
</organism>
<keyword evidence="1" id="KW-0472">Membrane</keyword>
<keyword evidence="3" id="KW-1185">Reference proteome</keyword>
<evidence type="ECO:0000313" key="3">
    <source>
        <dbReference type="Proteomes" id="UP001629058"/>
    </source>
</evidence>
<comment type="caution">
    <text evidence="2">The sequence shown here is derived from an EMBL/GenBank/DDBJ whole genome shotgun (WGS) entry which is preliminary data.</text>
</comment>
<sequence length="130" mass="14602">MPIDINIPDSNLLGFNNNAKDELKRNVESFSTDLIAEANRLESAHNRTANGPEITSSIISDAHLILRHGIRKPKKNKWNTFFKISASVFSLLAGIMYQKDELQNTGYLVFYILIIAIAIILTTLSILKED</sequence>
<keyword evidence="1" id="KW-0812">Transmembrane</keyword>
<evidence type="ECO:0000313" key="2">
    <source>
        <dbReference type="EMBL" id="MFL9834295.1"/>
    </source>
</evidence>
<accession>A0ABW8Y326</accession>
<reference evidence="2 3" key="1">
    <citation type="submission" date="2024-06" db="EMBL/GenBank/DDBJ databases">
        <authorList>
            <person name="Kaempfer P."/>
            <person name="Viver T."/>
        </authorList>
    </citation>
    <scope>NUCLEOTIDE SEQUENCE [LARGE SCALE GENOMIC DNA]</scope>
    <source>
        <strain evidence="2 3">ST-37</strain>
    </source>
</reference>
<dbReference type="EMBL" id="JBELPY010000005">
    <property type="protein sequence ID" value="MFL9834295.1"/>
    <property type="molecule type" value="Genomic_DNA"/>
</dbReference>
<name>A0ABW8Y326_9FLAO</name>
<proteinExistence type="predicted"/>
<feature type="transmembrane region" description="Helical" evidence="1">
    <location>
        <begin position="80"/>
        <end position="97"/>
    </location>
</feature>
<protein>
    <submittedName>
        <fullName evidence="2">Uncharacterized protein</fullName>
    </submittedName>
</protein>
<gene>
    <name evidence="2" type="ORF">ABS765_09690</name>
</gene>
<feature type="transmembrane region" description="Helical" evidence="1">
    <location>
        <begin position="109"/>
        <end position="127"/>
    </location>
</feature>
<dbReference type="RefSeq" id="WP_408089990.1">
    <property type="nucleotide sequence ID" value="NZ_JBELPY010000005.1"/>
</dbReference>
<evidence type="ECO:0000256" key="1">
    <source>
        <dbReference type="SAM" id="Phobius"/>
    </source>
</evidence>
<dbReference type="Proteomes" id="UP001629058">
    <property type="component" value="Unassembled WGS sequence"/>
</dbReference>
<keyword evidence="1" id="KW-1133">Transmembrane helix</keyword>